<dbReference type="AlphaFoldDB" id="A0AAV6SC54"/>
<evidence type="ECO:0000313" key="1">
    <source>
        <dbReference type="EMBL" id="KAG7515455.1"/>
    </source>
</evidence>
<dbReference type="EMBL" id="JAGKHQ010000005">
    <property type="protein sequence ID" value="KAG7515455.1"/>
    <property type="molecule type" value="Genomic_DNA"/>
</dbReference>
<gene>
    <name evidence="1" type="ORF">JOB18_008649</name>
</gene>
<reference evidence="1 2" key="1">
    <citation type="journal article" date="2021" name="Sci. Rep.">
        <title>Chromosome anchoring in Senegalese sole (Solea senegalensis) reveals sex-associated markers and genome rearrangements in flatfish.</title>
        <authorList>
            <person name="Guerrero-Cozar I."/>
            <person name="Gomez-Garrido J."/>
            <person name="Berbel C."/>
            <person name="Martinez-Blanch J.F."/>
            <person name="Alioto T."/>
            <person name="Claros M.G."/>
            <person name="Gagnaire P.A."/>
            <person name="Manchado M."/>
        </authorList>
    </citation>
    <scope>NUCLEOTIDE SEQUENCE [LARGE SCALE GENOMIC DNA]</scope>
    <source>
        <strain evidence="1">Sse05_10M</strain>
    </source>
</reference>
<keyword evidence="2" id="KW-1185">Reference proteome</keyword>
<proteinExistence type="predicted"/>
<accession>A0AAV6SC54</accession>
<evidence type="ECO:0000313" key="2">
    <source>
        <dbReference type="Proteomes" id="UP000693946"/>
    </source>
</evidence>
<organism evidence="1 2">
    <name type="scientific">Solea senegalensis</name>
    <name type="common">Senegalese sole</name>
    <dbReference type="NCBI Taxonomy" id="28829"/>
    <lineage>
        <taxon>Eukaryota</taxon>
        <taxon>Metazoa</taxon>
        <taxon>Chordata</taxon>
        <taxon>Craniata</taxon>
        <taxon>Vertebrata</taxon>
        <taxon>Euteleostomi</taxon>
        <taxon>Actinopterygii</taxon>
        <taxon>Neopterygii</taxon>
        <taxon>Teleostei</taxon>
        <taxon>Neoteleostei</taxon>
        <taxon>Acanthomorphata</taxon>
        <taxon>Carangaria</taxon>
        <taxon>Pleuronectiformes</taxon>
        <taxon>Pleuronectoidei</taxon>
        <taxon>Soleidae</taxon>
        <taxon>Solea</taxon>
    </lineage>
</organism>
<sequence length="65" mass="7535">MIHMPSSKKKNTQETRLLLTFFPAINTDEKARVDPRGDPTVRESAHTRGWDEKVRLHTKSFQIGE</sequence>
<name>A0AAV6SC54_SOLSE</name>
<protein>
    <submittedName>
        <fullName evidence="1">Uncharacterized protein</fullName>
    </submittedName>
</protein>
<comment type="caution">
    <text evidence="1">The sequence shown here is derived from an EMBL/GenBank/DDBJ whole genome shotgun (WGS) entry which is preliminary data.</text>
</comment>
<dbReference type="Proteomes" id="UP000693946">
    <property type="component" value="Linkage Group LG13"/>
</dbReference>